<reference evidence="1 2" key="1">
    <citation type="submission" date="2017-10" db="EMBL/GenBank/DDBJ databases">
        <authorList>
            <person name="Banno H."/>
            <person name="Chua N.-H."/>
        </authorList>
    </citation>
    <scope>NUCLEOTIDE SEQUENCE [LARGE SCALE GENOMIC DNA]</scope>
    <source>
        <strain evidence="1">Vibrio tapetis CECT4600</strain>
    </source>
</reference>
<dbReference type="AlphaFoldDB" id="A0A2N8ZLB9"/>
<proteinExistence type="predicted"/>
<name>A0A2N8ZLB9_9VIBR</name>
<protein>
    <submittedName>
        <fullName evidence="1">Uncharacterized protein</fullName>
    </submittedName>
</protein>
<sequence>MYPLLLMTDNIIITKQLIYPNKTSFPLKFHTEIVHKISYCLKFDDSTLALIILTMEAMQHI</sequence>
<dbReference type="KEGG" id="vta:B1089"/>
<dbReference type="Proteomes" id="UP000235828">
    <property type="component" value="Chromosome B"/>
</dbReference>
<evidence type="ECO:0000313" key="2">
    <source>
        <dbReference type="Proteomes" id="UP000235828"/>
    </source>
</evidence>
<organism evidence="1 2">
    <name type="scientific">Vibrio tapetis subsp. tapetis</name>
    <dbReference type="NCBI Taxonomy" id="1671868"/>
    <lineage>
        <taxon>Bacteria</taxon>
        <taxon>Pseudomonadati</taxon>
        <taxon>Pseudomonadota</taxon>
        <taxon>Gammaproteobacteria</taxon>
        <taxon>Vibrionales</taxon>
        <taxon>Vibrionaceae</taxon>
        <taxon>Vibrio</taxon>
    </lineage>
</organism>
<dbReference type="EMBL" id="LT960612">
    <property type="protein sequence ID" value="SON52700.1"/>
    <property type="molecule type" value="Genomic_DNA"/>
</dbReference>
<gene>
    <name evidence="1" type="ORF">VTAP4600_B1089</name>
</gene>
<accession>A0A2N8ZLB9</accession>
<evidence type="ECO:0000313" key="1">
    <source>
        <dbReference type="EMBL" id="SON52700.1"/>
    </source>
</evidence>
<keyword evidence="2" id="KW-1185">Reference proteome</keyword>